<evidence type="ECO:0000256" key="2">
    <source>
        <dbReference type="PROSITE-ProRule" id="PRU00169"/>
    </source>
</evidence>
<evidence type="ECO:0000313" key="5">
    <source>
        <dbReference type="Proteomes" id="UP000614469"/>
    </source>
</evidence>
<comment type="caution">
    <text evidence="4">The sequence shown here is derived from an EMBL/GenBank/DDBJ whole genome shotgun (WGS) entry which is preliminary data.</text>
</comment>
<keyword evidence="1 2" id="KW-0597">Phosphoprotein</keyword>
<dbReference type="AlphaFoldDB" id="A0A8J6TI17"/>
<dbReference type="Pfam" id="PF00072">
    <property type="entry name" value="Response_reg"/>
    <property type="match status" value="1"/>
</dbReference>
<evidence type="ECO:0000259" key="3">
    <source>
        <dbReference type="PROSITE" id="PS50110"/>
    </source>
</evidence>
<protein>
    <submittedName>
        <fullName evidence="4">Response regulator</fullName>
    </submittedName>
</protein>
<evidence type="ECO:0000256" key="1">
    <source>
        <dbReference type="ARBA" id="ARBA00022553"/>
    </source>
</evidence>
<dbReference type="PROSITE" id="PS50110">
    <property type="entry name" value="RESPONSE_REGULATORY"/>
    <property type="match status" value="1"/>
</dbReference>
<dbReference type="SUPFAM" id="SSF52172">
    <property type="entry name" value="CheY-like"/>
    <property type="match status" value="1"/>
</dbReference>
<gene>
    <name evidence="4" type="ORF">H8E29_04785</name>
</gene>
<dbReference type="PANTHER" id="PTHR44591:SF3">
    <property type="entry name" value="RESPONSE REGULATORY DOMAIN-CONTAINING PROTEIN"/>
    <property type="match status" value="1"/>
</dbReference>
<organism evidence="4 5">
    <name type="scientific">Candidatus Desulfolinea nitratireducens</name>
    <dbReference type="NCBI Taxonomy" id="2841698"/>
    <lineage>
        <taxon>Bacteria</taxon>
        <taxon>Bacillati</taxon>
        <taxon>Chloroflexota</taxon>
        <taxon>Anaerolineae</taxon>
        <taxon>Anaerolineales</taxon>
        <taxon>Anaerolineales incertae sedis</taxon>
        <taxon>Candidatus Desulfolinea</taxon>
    </lineage>
</organism>
<feature type="domain" description="Response regulatory" evidence="3">
    <location>
        <begin position="3"/>
        <end position="119"/>
    </location>
</feature>
<dbReference type="GO" id="GO:0000160">
    <property type="term" value="P:phosphorelay signal transduction system"/>
    <property type="evidence" value="ECO:0007669"/>
    <property type="project" value="InterPro"/>
</dbReference>
<dbReference type="Gene3D" id="3.40.50.2300">
    <property type="match status" value="1"/>
</dbReference>
<proteinExistence type="predicted"/>
<reference evidence="4 5" key="1">
    <citation type="submission" date="2020-08" db="EMBL/GenBank/DDBJ databases">
        <title>Bridging the membrane lipid divide: bacteria of the FCB group superphylum have the potential to synthesize archaeal ether lipids.</title>
        <authorList>
            <person name="Villanueva L."/>
            <person name="Von Meijenfeldt F.A.B."/>
            <person name="Westbye A.B."/>
            <person name="Yadav S."/>
            <person name="Hopmans E.C."/>
            <person name="Dutilh B.E."/>
            <person name="Sinninghe Damste J.S."/>
        </authorList>
    </citation>
    <scope>NUCLEOTIDE SEQUENCE [LARGE SCALE GENOMIC DNA]</scope>
    <source>
        <strain evidence="4">NIOZ-UU36</strain>
    </source>
</reference>
<dbReference type="InterPro" id="IPR001789">
    <property type="entry name" value="Sig_transdc_resp-reg_receiver"/>
</dbReference>
<sequence length="121" mass="13541">MATILLIEDIDDNATLVKKAVEAKGIDFLWASTGTEGMKIALETIPDLILLDLGLPDIDGQTLSAWIREEKTLWKIPVIVMTAWPENTAKQTVEAYQLDGYISKPFNLKDFWDTVGEFIKA</sequence>
<dbReference type="SMART" id="SM00448">
    <property type="entry name" value="REC"/>
    <property type="match status" value="1"/>
</dbReference>
<accession>A0A8J6TI17</accession>
<name>A0A8J6TI17_9CHLR</name>
<dbReference type="EMBL" id="JACNJN010000071">
    <property type="protein sequence ID" value="MBC8334559.1"/>
    <property type="molecule type" value="Genomic_DNA"/>
</dbReference>
<dbReference type="PANTHER" id="PTHR44591">
    <property type="entry name" value="STRESS RESPONSE REGULATOR PROTEIN 1"/>
    <property type="match status" value="1"/>
</dbReference>
<dbReference type="InterPro" id="IPR050595">
    <property type="entry name" value="Bact_response_regulator"/>
</dbReference>
<feature type="modified residue" description="4-aspartylphosphate" evidence="2">
    <location>
        <position position="52"/>
    </location>
</feature>
<evidence type="ECO:0000313" key="4">
    <source>
        <dbReference type="EMBL" id="MBC8334559.1"/>
    </source>
</evidence>
<dbReference type="Proteomes" id="UP000614469">
    <property type="component" value="Unassembled WGS sequence"/>
</dbReference>
<dbReference type="InterPro" id="IPR011006">
    <property type="entry name" value="CheY-like_superfamily"/>
</dbReference>